<dbReference type="AlphaFoldDB" id="A0A1H9SS54"/>
<feature type="transmembrane region" description="Helical" evidence="1">
    <location>
        <begin position="20"/>
        <end position="45"/>
    </location>
</feature>
<proteinExistence type="predicted"/>
<dbReference type="STRING" id="64702.SAMN05443377_11547"/>
<keyword evidence="1" id="KW-1133">Transmembrane helix</keyword>
<dbReference type="Proteomes" id="UP000198815">
    <property type="component" value="Unassembled WGS sequence"/>
</dbReference>
<reference evidence="2 3" key="1">
    <citation type="submission" date="2016-10" db="EMBL/GenBank/DDBJ databases">
        <authorList>
            <person name="de Groot N.N."/>
        </authorList>
    </citation>
    <scope>NUCLEOTIDE SEQUENCE [LARGE SCALE GENOMIC DNA]</scope>
    <source>
        <strain evidence="2 3">DSM 16859</strain>
    </source>
</reference>
<name>A0A1H9SS54_9ACTN</name>
<protein>
    <recommendedName>
        <fullName evidence="4">Integral membrane protein</fullName>
    </recommendedName>
</protein>
<accession>A0A1H9SS54</accession>
<sequence>MNVFPNFDGLSGVGDLKTVIGASLTIVLVVAVLMIIVSAIIWAIATGTGSTSVAAKARAGVLVALGAAVFAGAAVAWINWLINLGEQL</sequence>
<dbReference type="RefSeq" id="WP_091969928.1">
    <property type="nucleotide sequence ID" value="NZ_FOGZ01000015.1"/>
</dbReference>
<evidence type="ECO:0000313" key="3">
    <source>
        <dbReference type="Proteomes" id="UP000198815"/>
    </source>
</evidence>
<gene>
    <name evidence="2" type="ORF">SAMN05443377_11547</name>
</gene>
<organism evidence="2 3">
    <name type="scientific">Propionibacterium cyclohexanicum</name>
    <dbReference type="NCBI Taxonomy" id="64702"/>
    <lineage>
        <taxon>Bacteria</taxon>
        <taxon>Bacillati</taxon>
        <taxon>Actinomycetota</taxon>
        <taxon>Actinomycetes</taxon>
        <taxon>Propionibacteriales</taxon>
        <taxon>Propionibacteriaceae</taxon>
        <taxon>Propionibacterium</taxon>
    </lineage>
</organism>
<keyword evidence="1" id="KW-0812">Transmembrane</keyword>
<keyword evidence="3" id="KW-1185">Reference proteome</keyword>
<evidence type="ECO:0000256" key="1">
    <source>
        <dbReference type="SAM" id="Phobius"/>
    </source>
</evidence>
<evidence type="ECO:0000313" key="2">
    <source>
        <dbReference type="EMBL" id="SER87698.1"/>
    </source>
</evidence>
<dbReference type="EMBL" id="FOGZ01000015">
    <property type="protein sequence ID" value="SER87698.1"/>
    <property type="molecule type" value="Genomic_DNA"/>
</dbReference>
<keyword evidence="1" id="KW-0472">Membrane</keyword>
<feature type="transmembrane region" description="Helical" evidence="1">
    <location>
        <begin position="57"/>
        <end position="82"/>
    </location>
</feature>
<dbReference type="Pfam" id="PF19607">
    <property type="entry name" value="DUF6112"/>
    <property type="match status" value="1"/>
</dbReference>
<evidence type="ECO:0008006" key="4">
    <source>
        <dbReference type="Google" id="ProtNLM"/>
    </source>
</evidence>
<dbReference type="InterPro" id="IPR046094">
    <property type="entry name" value="DUF6112"/>
</dbReference>